<name>A0A0K2TVQ7_LEPSM</name>
<dbReference type="EMBL" id="HACA01012777">
    <property type="protein sequence ID" value="CDW30138.1"/>
    <property type="molecule type" value="Transcribed_RNA"/>
</dbReference>
<dbReference type="AlphaFoldDB" id="A0A0K2TVQ7"/>
<organism evidence="1">
    <name type="scientific">Lepeophtheirus salmonis</name>
    <name type="common">Salmon louse</name>
    <name type="synonym">Caligus salmonis</name>
    <dbReference type="NCBI Taxonomy" id="72036"/>
    <lineage>
        <taxon>Eukaryota</taxon>
        <taxon>Metazoa</taxon>
        <taxon>Ecdysozoa</taxon>
        <taxon>Arthropoda</taxon>
        <taxon>Crustacea</taxon>
        <taxon>Multicrustacea</taxon>
        <taxon>Hexanauplia</taxon>
        <taxon>Copepoda</taxon>
        <taxon>Siphonostomatoida</taxon>
        <taxon>Caligidae</taxon>
        <taxon>Lepeophtheirus</taxon>
    </lineage>
</organism>
<proteinExistence type="predicted"/>
<protein>
    <submittedName>
        <fullName evidence="1">Uncharacterized protein</fullName>
    </submittedName>
</protein>
<dbReference type="OrthoDB" id="8070015at2759"/>
<reference evidence="1" key="1">
    <citation type="submission" date="2014-05" db="EMBL/GenBank/DDBJ databases">
        <authorList>
            <person name="Chronopoulou M."/>
        </authorList>
    </citation>
    <scope>NUCLEOTIDE SEQUENCE</scope>
    <source>
        <tissue evidence="1">Whole organism</tissue>
    </source>
</reference>
<sequence>MLNKEKSKCIKLGSEKWRLIVQSYTGHGAFLAHLIKWKDISSTCNVCMEELQSAGHLINRCPALSYEKHQEMNEEDEEFRILKFMKCKKNKKYCVTKF</sequence>
<evidence type="ECO:0000313" key="1">
    <source>
        <dbReference type="EMBL" id="CDW30138.1"/>
    </source>
</evidence>
<accession>A0A0K2TVQ7</accession>